<dbReference type="AlphaFoldDB" id="A0AA86IYP4"/>
<reference evidence="1 2" key="1">
    <citation type="submission" date="2023-10" db="EMBL/GenBank/DDBJ databases">
        <title>Complete Genome Sequence of Limnobacter thiooxidans CS-K2T, Isolated from freshwater lake sediments in Bavaria, Germany.</title>
        <authorList>
            <person name="Naruki M."/>
            <person name="Watanabe A."/>
            <person name="Warashina T."/>
            <person name="Morita T."/>
            <person name="Arakawa K."/>
        </authorList>
    </citation>
    <scope>NUCLEOTIDE SEQUENCE [LARGE SCALE GENOMIC DNA]</scope>
    <source>
        <strain evidence="1 2">CS-K2</strain>
    </source>
</reference>
<dbReference type="InterPro" id="IPR013783">
    <property type="entry name" value="Ig-like_fold"/>
</dbReference>
<protein>
    <recommendedName>
        <fullName evidence="3">CARDB domain-containing protein</fullName>
    </recommendedName>
</protein>
<dbReference type="KEGG" id="lto:RGQ30_01170"/>
<organism evidence="1 2">
    <name type="scientific">Limnobacter thiooxidans</name>
    <dbReference type="NCBI Taxonomy" id="131080"/>
    <lineage>
        <taxon>Bacteria</taxon>
        <taxon>Pseudomonadati</taxon>
        <taxon>Pseudomonadota</taxon>
        <taxon>Betaproteobacteria</taxon>
        <taxon>Burkholderiales</taxon>
        <taxon>Burkholderiaceae</taxon>
        <taxon>Limnobacter</taxon>
    </lineage>
</organism>
<keyword evidence="2" id="KW-1185">Reference proteome</keyword>
<dbReference type="Proteomes" id="UP001329151">
    <property type="component" value="Chromosome"/>
</dbReference>
<evidence type="ECO:0008006" key="3">
    <source>
        <dbReference type="Google" id="ProtNLM"/>
    </source>
</evidence>
<evidence type="ECO:0000313" key="1">
    <source>
        <dbReference type="EMBL" id="BET24616.1"/>
    </source>
</evidence>
<evidence type="ECO:0000313" key="2">
    <source>
        <dbReference type="Proteomes" id="UP001329151"/>
    </source>
</evidence>
<dbReference type="Gene3D" id="2.60.40.10">
    <property type="entry name" value="Immunoglobulins"/>
    <property type="match status" value="1"/>
</dbReference>
<sequence>MAVDLLIRDGEPHWYLSPDIWVVPGNDPGGSPGSPMAGQPAYLWAKVANNGTTPANGIRIDFYWANPALQVTRSNATLVGSAFADVPAGGVQDALCLVPWLPVIVNGGHECLVAVADHPGHPLPNPLPDAFNPPIYPQVAQKNLTVLNAAMQRAFLFALTVSALPRVDKAVTVTAELGDKLDEKTLLSLGLRGLKPARKAAVEVGLSSSPRTLCEKDPVGETKLEMRIPKGTSTGLHVAIRAKSLVAGEYQFIHIVERAGDEVLGGLGFVLIGQATTHKEAQS</sequence>
<accession>A0AA86IYP4</accession>
<proteinExistence type="predicted"/>
<gene>
    <name evidence="1" type="ORF">RGQ30_01170</name>
</gene>
<dbReference type="EMBL" id="AP028947">
    <property type="protein sequence ID" value="BET24616.1"/>
    <property type="molecule type" value="Genomic_DNA"/>
</dbReference>
<dbReference type="RefSeq" id="WP_130557144.1">
    <property type="nucleotide sequence ID" value="NZ_AP028947.1"/>
</dbReference>
<name>A0AA86IYP4_9BURK</name>